<evidence type="ECO:0000313" key="5">
    <source>
        <dbReference type="Proteomes" id="UP000002484"/>
    </source>
</evidence>
<dbReference type="PANTHER" id="PTHR34512:SF30">
    <property type="entry name" value="OUTER MEMBRANE PROTEIN ASSEMBLY FACTOR BAMB"/>
    <property type="match status" value="1"/>
</dbReference>
<feature type="region of interest" description="Disordered" evidence="1">
    <location>
        <begin position="1"/>
        <end position="108"/>
    </location>
</feature>
<dbReference type="eggNOG" id="ENOG5033MJ8">
    <property type="taxonomic scope" value="Bacteria"/>
</dbReference>
<dbReference type="InterPro" id="IPR002372">
    <property type="entry name" value="PQQ_rpt_dom"/>
</dbReference>
<dbReference type="Proteomes" id="UP000002484">
    <property type="component" value="Chromosome"/>
</dbReference>
<evidence type="ECO:0000313" key="4">
    <source>
        <dbReference type="EMBL" id="ADP78100.1"/>
    </source>
</evidence>
<evidence type="ECO:0000259" key="3">
    <source>
        <dbReference type="Pfam" id="PF13360"/>
    </source>
</evidence>
<feature type="compositionally biased region" description="Low complexity" evidence="1">
    <location>
        <begin position="7"/>
        <end position="21"/>
    </location>
</feature>
<organism evidence="4 5">
    <name type="scientific">Pseudofrankia inefficax (strain DSM 45817 / CECT 9037 / DDB 130130 / EuI1c)</name>
    <name type="common">Frankia inefficax</name>
    <dbReference type="NCBI Taxonomy" id="298654"/>
    <lineage>
        <taxon>Bacteria</taxon>
        <taxon>Bacillati</taxon>
        <taxon>Actinomycetota</taxon>
        <taxon>Actinomycetes</taxon>
        <taxon>Frankiales</taxon>
        <taxon>Frankiaceae</taxon>
        <taxon>Pseudofrankia</taxon>
    </lineage>
</organism>
<dbReference type="SMART" id="SM00564">
    <property type="entry name" value="PQQ"/>
    <property type="match status" value="2"/>
</dbReference>
<dbReference type="InterPro" id="IPR015943">
    <property type="entry name" value="WD40/YVTN_repeat-like_dom_sf"/>
</dbReference>
<keyword evidence="2" id="KW-0812">Transmembrane</keyword>
<dbReference type="Pfam" id="PF13360">
    <property type="entry name" value="PQQ_2"/>
    <property type="match status" value="1"/>
</dbReference>
<feature type="transmembrane region" description="Helical" evidence="2">
    <location>
        <begin position="112"/>
        <end position="138"/>
    </location>
</feature>
<dbReference type="SUPFAM" id="SSF50998">
    <property type="entry name" value="Quinoprotein alcohol dehydrogenase-like"/>
    <property type="match status" value="1"/>
</dbReference>
<accession>E3J262</accession>
<dbReference type="Gene3D" id="2.130.10.10">
    <property type="entry name" value="YVTN repeat-like/Quinoprotein amine dehydrogenase"/>
    <property type="match status" value="1"/>
</dbReference>
<dbReference type="HOGENOM" id="CLU_476307_0_0_11"/>
<feature type="compositionally biased region" description="Polar residues" evidence="1">
    <location>
        <begin position="44"/>
        <end position="53"/>
    </location>
</feature>
<evidence type="ECO:0000256" key="2">
    <source>
        <dbReference type="SAM" id="Phobius"/>
    </source>
</evidence>
<dbReference type="InterPro" id="IPR018391">
    <property type="entry name" value="PQQ_b-propeller_rpt"/>
</dbReference>
<feature type="compositionally biased region" description="Low complexity" evidence="1">
    <location>
        <begin position="54"/>
        <end position="97"/>
    </location>
</feature>
<gene>
    <name evidence="4" type="ordered locus">FraEuI1c_0012</name>
</gene>
<evidence type="ECO:0000256" key="1">
    <source>
        <dbReference type="SAM" id="MobiDB-lite"/>
    </source>
</evidence>
<dbReference type="PANTHER" id="PTHR34512">
    <property type="entry name" value="CELL SURFACE PROTEIN"/>
    <property type="match status" value="1"/>
</dbReference>
<protein>
    <submittedName>
        <fullName evidence="4">Pyrrolo-quinoline quinone beta-propeller repeat protein</fullName>
    </submittedName>
</protein>
<dbReference type="OrthoDB" id="4541885at2"/>
<dbReference type="EMBL" id="CP002299">
    <property type="protein sequence ID" value="ADP78100.1"/>
    <property type="molecule type" value="Genomic_DNA"/>
</dbReference>
<dbReference type="InParanoid" id="E3J262"/>
<keyword evidence="2" id="KW-1133">Transmembrane helix</keyword>
<proteinExistence type="predicted"/>
<dbReference type="AlphaFoldDB" id="E3J262"/>
<dbReference type="InterPro" id="IPR011047">
    <property type="entry name" value="Quinoprotein_ADH-like_sf"/>
</dbReference>
<reference evidence="4 5" key="1">
    <citation type="submission" date="2010-10" db="EMBL/GenBank/DDBJ databases">
        <title>Complete sequence of Frankia sp. EuI1c.</title>
        <authorList>
            <consortium name="US DOE Joint Genome Institute"/>
            <person name="Lucas S."/>
            <person name="Copeland A."/>
            <person name="Lapidus A."/>
            <person name="Cheng J.-F."/>
            <person name="Bruce D."/>
            <person name="Goodwin L."/>
            <person name="Pitluck S."/>
            <person name="Chertkov O."/>
            <person name="Detter J.C."/>
            <person name="Han C."/>
            <person name="Tapia R."/>
            <person name="Land M."/>
            <person name="Hauser L."/>
            <person name="Jeffries C."/>
            <person name="Kyrpides N."/>
            <person name="Ivanova N."/>
            <person name="Mikhailova N."/>
            <person name="Beauchemin N."/>
            <person name="Sen A."/>
            <person name="Sur S.A."/>
            <person name="Gtari M."/>
            <person name="Wall L."/>
            <person name="Tisa L."/>
            <person name="Woyke T."/>
        </authorList>
    </citation>
    <scope>NUCLEOTIDE SEQUENCE [LARGE SCALE GENOMIC DNA]</scope>
    <source>
        <strain evidence="5">DSM 45817 / CECT 9037 / EuI1c</strain>
    </source>
</reference>
<sequence length="572" mass="59059">MDAEFSATAAAPGADQPWAAPTADLPAGLGQAEAAQRVQAALGSPTTQAAQGSPTTEAPPTTPATQAILASPPAQATPTAEAAHPTPATRTTRGANPPNLPNSAGRSGRRPWLALTVTAGLVVQLALIGTGIGVAVVATRDRGPETVGQAWSSDLVALGKPVAARGSVLVFSSTDENLVDRIAALDPATGRARWTAPASISRIEGDLGQFTPLVVDNGATVVWLTPAGADDTVSVVAADAATGERRWSYGEDLSVASSPRVCENGSAICLVAAADDDAGPLSKVVLDARSGRVRLEAPLRIGSDTREVGDDLVLSGNDETLAAVADDGTMIWQEPATKVFGATADGVVFIGMDSVRRGDVYVGSPVNGLLADSLAPVAQTDLNALVGIRATTGERVWTRPGATLGCPRIAFDPAHPVRCVFRGTVTSGLNADYENFGVTLEGFDLETGETTWSWDARDAWVFTDAFGAGLAARGQSGDFVLRAGATRYVLRVRGETTVLDLGRGPVSAETPATGWCTTWSSRWSGVEWPYACDTAGRDALPSAPVEFGGVRVGDNYVWLDRDGRPRGGPITS</sequence>
<dbReference type="KEGG" id="fri:FraEuI1c_0012"/>
<keyword evidence="5" id="KW-1185">Reference proteome</keyword>
<name>E3J262_PSEI1</name>
<feature type="domain" description="Pyrrolo-quinoline quinone repeat" evidence="3">
    <location>
        <begin position="148"/>
        <end position="398"/>
    </location>
</feature>
<keyword evidence="2" id="KW-0472">Membrane</keyword>